<dbReference type="Gene3D" id="3.40.120.10">
    <property type="entry name" value="Alpha-D-Glucose-1,6-Bisphosphate, subunit A, domain 3"/>
    <property type="match status" value="1"/>
</dbReference>
<dbReference type="OrthoDB" id="1743979at2759"/>
<feature type="region of interest" description="Disordered" evidence="3">
    <location>
        <begin position="93"/>
        <end position="123"/>
    </location>
</feature>
<keyword evidence="2" id="KW-0597">Phosphoprotein</keyword>
<dbReference type="Proteomes" id="UP000541444">
    <property type="component" value="Unassembled WGS sequence"/>
</dbReference>
<evidence type="ECO:0000256" key="3">
    <source>
        <dbReference type="SAM" id="MobiDB-lite"/>
    </source>
</evidence>
<keyword evidence="5" id="KW-1185">Reference proteome</keyword>
<evidence type="ECO:0000313" key="5">
    <source>
        <dbReference type="Proteomes" id="UP000541444"/>
    </source>
</evidence>
<comment type="caution">
    <text evidence="4">The sequence shown here is derived from an EMBL/GenBank/DDBJ whole genome shotgun (WGS) entry which is preliminary data.</text>
</comment>
<dbReference type="GO" id="GO:0004615">
    <property type="term" value="F:phosphomannomutase activity"/>
    <property type="evidence" value="ECO:0007669"/>
    <property type="project" value="TreeGrafter"/>
</dbReference>
<gene>
    <name evidence="4" type="ORF">GIB67_038615</name>
</gene>
<protein>
    <submittedName>
        <fullName evidence="4">Uncharacterized protein</fullName>
    </submittedName>
</protein>
<reference evidence="4 5" key="1">
    <citation type="journal article" date="2020" name="IScience">
        <title>Genome Sequencing of the Endangered Kingdonia uniflora (Circaeasteraceae, Ranunculales) Reveals Potential Mechanisms of Evolutionary Specialization.</title>
        <authorList>
            <person name="Sun Y."/>
            <person name="Deng T."/>
            <person name="Zhang A."/>
            <person name="Moore M.J."/>
            <person name="Landis J.B."/>
            <person name="Lin N."/>
            <person name="Zhang H."/>
            <person name="Zhang X."/>
            <person name="Huang J."/>
            <person name="Zhang X."/>
            <person name="Sun H."/>
            <person name="Wang H."/>
        </authorList>
    </citation>
    <scope>NUCLEOTIDE SEQUENCE [LARGE SCALE GENOMIC DNA]</scope>
    <source>
        <strain evidence="4">TB1705</strain>
        <tissue evidence="4">Leaf</tissue>
    </source>
</reference>
<dbReference type="GO" id="GO:0009570">
    <property type="term" value="C:chloroplast stroma"/>
    <property type="evidence" value="ECO:0007669"/>
    <property type="project" value="TreeGrafter"/>
</dbReference>
<accession>A0A7J7NQB5</accession>
<dbReference type="AlphaFoldDB" id="A0A7J7NQB5"/>
<comment type="cofactor">
    <cofactor evidence="1">
        <name>Mg(2+)</name>
        <dbReference type="ChEBI" id="CHEBI:18420"/>
    </cofactor>
</comment>
<proteinExistence type="predicted"/>
<dbReference type="InterPro" id="IPR016055">
    <property type="entry name" value="A-D-PHexomutase_a/b/a-I/II/III"/>
</dbReference>
<dbReference type="PANTHER" id="PTHR42946">
    <property type="entry name" value="PHOSPHOHEXOSE MUTASE"/>
    <property type="match status" value="1"/>
</dbReference>
<feature type="compositionally biased region" description="Polar residues" evidence="3">
    <location>
        <begin position="98"/>
        <end position="117"/>
    </location>
</feature>
<evidence type="ECO:0000256" key="2">
    <source>
        <dbReference type="ARBA" id="ARBA00022553"/>
    </source>
</evidence>
<dbReference type="InterPro" id="IPR050060">
    <property type="entry name" value="Phosphoglucosamine_mutase"/>
</dbReference>
<name>A0A7J7NQB5_9MAGN</name>
<dbReference type="PANTHER" id="PTHR42946:SF2">
    <property type="entry name" value="PHOSPHOGLUCOMUTASE (ALPHA-D-GLUCOSE-1,6-BISPHOSPHATE-DEPENDENT)"/>
    <property type="match status" value="1"/>
</dbReference>
<evidence type="ECO:0000313" key="4">
    <source>
        <dbReference type="EMBL" id="KAF6169118.1"/>
    </source>
</evidence>
<sequence length="123" mass="14059">MALTQFITDGGGHYCLYRVGYRNVIEKGPQLNQKEIEIYHMMETMGHGALKENHFLDDGAYMVLKIIIKMVHMKLAGSKEGIGSLIKELEDPKESTELRMTSSQRQHLQRKQAQGQLRHSEST</sequence>
<dbReference type="GO" id="GO:0005975">
    <property type="term" value="P:carbohydrate metabolic process"/>
    <property type="evidence" value="ECO:0007669"/>
    <property type="project" value="InterPro"/>
</dbReference>
<organism evidence="4 5">
    <name type="scientific">Kingdonia uniflora</name>
    <dbReference type="NCBI Taxonomy" id="39325"/>
    <lineage>
        <taxon>Eukaryota</taxon>
        <taxon>Viridiplantae</taxon>
        <taxon>Streptophyta</taxon>
        <taxon>Embryophyta</taxon>
        <taxon>Tracheophyta</taxon>
        <taxon>Spermatophyta</taxon>
        <taxon>Magnoliopsida</taxon>
        <taxon>Ranunculales</taxon>
        <taxon>Circaeasteraceae</taxon>
        <taxon>Kingdonia</taxon>
    </lineage>
</organism>
<evidence type="ECO:0000256" key="1">
    <source>
        <dbReference type="ARBA" id="ARBA00001946"/>
    </source>
</evidence>
<dbReference type="EMBL" id="JACGCM010000671">
    <property type="protein sequence ID" value="KAF6169118.1"/>
    <property type="molecule type" value="Genomic_DNA"/>
</dbReference>
<dbReference type="SUPFAM" id="SSF53738">
    <property type="entry name" value="Phosphoglucomutase, first 3 domains"/>
    <property type="match status" value="1"/>
</dbReference>